<protein>
    <submittedName>
        <fullName evidence="1">Uncharacterized protein</fullName>
    </submittedName>
</protein>
<name>A0A813XE70_9BILA</name>
<dbReference type="EMBL" id="CAJOBA010074661">
    <property type="protein sequence ID" value="CAF4410849.1"/>
    <property type="molecule type" value="Genomic_DNA"/>
</dbReference>
<dbReference type="Proteomes" id="UP000682733">
    <property type="component" value="Unassembled WGS sequence"/>
</dbReference>
<proteinExistence type="predicted"/>
<evidence type="ECO:0000313" key="3">
    <source>
        <dbReference type="EMBL" id="CAF3651104.1"/>
    </source>
</evidence>
<evidence type="ECO:0000313" key="1">
    <source>
        <dbReference type="EMBL" id="CAF0863537.1"/>
    </source>
</evidence>
<keyword evidence="5" id="KW-1185">Reference proteome</keyword>
<dbReference type="EMBL" id="CAJOBC010001049">
    <property type="protein sequence ID" value="CAF3651104.1"/>
    <property type="molecule type" value="Genomic_DNA"/>
</dbReference>
<evidence type="ECO:0000313" key="4">
    <source>
        <dbReference type="EMBL" id="CAF4410849.1"/>
    </source>
</evidence>
<sequence>MTDSLVKCTESSSKLELIEQLMLLVSNSVDELQTFVSETKDTHSKPSMSDETVTTLQYGNNQTFEQQKIPSSTVSNRVTASTSIRTPMQQSSWILIPVQLQNLEQLIGLRKQQQHLLNCTKTQLKPNNEKKTTIVPAYVELTLDTKEKNKFIDEQLHR</sequence>
<dbReference type="EMBL" id="CAJNOK010050847">
    <property type="protein sequence ID" value="CAF1601947.1"/>
    <property type="molecule type" value="Genomic_DNA"/>
</dbReference>
<dbReference type="Proteomes" id="UP000663829">
    <property type="component" value="Unassembled WGS sequence"/>
</dbReference>
<dbReference type="AlphaFoldDB" id="A0A813XE70"/>
<dbReference type="EMBL" id="CAJNOQ010001049">
    <property type="protein sequence ID" value="CAF0863537.1"/>
    <property type="molecule type" value="Genomic_DNA"/>
</dbReference>
<dbReference type="Proteomes" id="UP000681722">
    <property type="component" value="Unassembled WGS sequence"/>
</dbReference>
<evidence type="ECO:0000313" key="2">
    <source>
        <dbReference type="EMBL" id="CAF1601947.1"/>
    </source>
</evidence>
<organism evidence="1 5">
    <name type="scientific">Didymodactylos carnosus</name>
    <dbReference type="NCBI Taxonomy" id="1234261"/>
    <lineage>
        <taxon>Eukaryota</taxon>
        <taxon>Metazoa</taxon>
        <taxon>Spiralia</taxon>
        <taxon>Gnathifera</taxon>
        <taxon>Rotifera</taxon>
        <taxon>Eurotatoria</taxon>
        <taxon>Bdelloidea</taxon>
        <taxon>Philodinida</taxon>
        <taxon>Philodinidae</taxon>
        <taxon>Didymodactylos</taxon>
    </lineage>
</organism>
<accession>A0A813XE70</accession>
<evidence type="ECO:0000313" key="5">
    <source>
        <dbReference type="Proteomes" id="UP000663829"/>
    </source>
</evidence>
<reference evidence="1" key="1">
    <citation type="submission" date="2021-02" db="EMBL/GenBank/DDBJ databases">
        <authorList>
            <person name="Nowell W R."/>
        </authorList>
    </citation>
    <scope>NUCLEOTIDE SEQUENCE</scope>
</reference>
<dbReference type="Proteomes" id="UP000677228">
    <property type="component" value="Unassembled WGS sequence"/>
</dbReference>
<gene>
    <name evidence="1" type="ORF">GPM918_LOCUS6714</name>
    <name evidence="2" type="ORF">OVA965_LOCUS42154</name>
    <name evidence="3" type="ORF">SRO942_LOCUS6714</name>
    <name evidence="4" type="ORF">TMI583_LOCUS43973</name>
</gene>
<comment type="caution">
    <text evidence="1">The sequence shown here is derived from an EMBL/GenBank/DDBJ whole genome shotgun (WGS) entry which is preliminary data.</text>
</comment>